<evidence type="ECO:0000256" key="2">
    <source>
        <dbReference type="ARBA" id="ARBA00022829"/>
    </source>
</evidence>
<sequence>MADRPRGMGRGLAAILTPTEGTGAAPELRKLPIELISPNPRQPRQLFDEESLLALSESVKERGVLQPVLVRPCAGGSYELIAGERRWRAAQLAGLDVLPAVIAPHEDLESLEIALIENMAREDLNPIEEARACSLLVDELGLTREEVGRRVGRSRVAVSNLLRLLDLPDEVLDLLIDGALTEGHGRALLMAPDHSDRRRLARTAVEEDWTVRETEAQARATARPPEAAPKVTRMIHPDQEEAATRLGDAFLRAFGADVKVKPRGTGYTVALSFSSLDEALELVEKVGARPRL</sequence>
<evidence type="ECO:0000313" key="5">
    <source>
        <dbReference type="Proteomes" id="UP001147700"/>
    </source>
</evidence>
<dbReference type="Pfam" id="PF17762">
    <property type="entry name" value="HTH_ParB"/>
    <property type="match status" value="1"/>
</dbReference>
<gene>
    <name evidence="4" type="ORF">OJ962_20105</name>
</gene>
<dbReference type="PANTHER" id="PTHR33375:SF1">
    <property type="entry name" value="CHROMOSOME-PARTITIONING PROTEIN PARB-RELATED"/>
    <property type="match status" value="1"/>
</dbReference>
<comment type="similarity">
    <text evidence="1">Belongs to the ParB family.</text>
</comment>
<organism evidence="4 5">
    <name type="scientific">Solirubrobacter deserti</name>
    <dbReference type="NCBI Taxonomy" id="2282478"/>
    <lineage>
        <taxon>Bacteria</taxon>
        <taxon>Bacillati</taxon>
        <taxon>Actinomycetota</taxon>
        <taxon>Thermoleophilia</taxon>
        <taxon>Solirubrobacterales</taxon>
        <taxon>Solirubrobacteraceae</taxon>
        <taxon>Solirubrobacter</taxon>
    </lineage>
</organism>
<dbReference type="Gene3D" id="3.90.1530.30">
    <property type="match status" value="1"/>
</dbReference>
<dbReference type="NCBIfam" id="TIGR00180">
    <property type="entry name" value="parB_part"/>
    <property type="match status" value="1"/>
</dbReference>
<dbReference type="CDD" id="cd16393">
    <property type="entry name" value="SPO0J_N"/>
    <property type="match status" value="1"/>
</dbReference>
<dbReference type="SUPFAM" id="SSF109709">
    <property type="entry name" value="KorB DNA-binding domain-like"/>
    <property type="match status" value="1"/>
</dbReference>
<dbReference type="InterPro" id="IPR050336">
    <property type="entry name" value="Chromosome_partition/occlusion"/>
</dbReference>
<dbReference type="Proteomes" id="UP001147700">
    <property type="component" value="Unassembled WGS sequence"/>
</dbReference>
<keyword evidence="5" id="KW-1185">Reference proteome</keyword>
<accession>A0ABT4RMS8</accession>
<reference evidence="4" key="1">
    <citation type="submission" date="2022-10" db="EMBL/GenBank/DDBJ databases">
        <title>The WGS of Solirubrobacter sp. CPCC 204708.</title>
        <authorList>
            <person name="Jiang Z."/>
        </authorList>
    </citation>
    <scope>NUCLEOTIDE SEQUENCE</scope>
    <source>
        <strain evidence="4">CPCC 204708</strain>
    </source>
</reference>
<dbReference type="SUPFAM" id="SSF110849">
    <property type="entry name" value="ParB/Sulfiredoxin"/>
    <property type="match status" value="1"/>
</dbReference>
<dbReference type="EMBL" id="JAPCID010000029">
    <property type="protein sequence ID" value="MDA0139817.1"/>
    <property type="molecule type" value="Genomic_DNA"/>
</dbReference>
<name>A0ABT4RMS8_9ACTN</name>
<dbReference type="Pfam" id="PF02195">
    <property type="entry name" value="ParB_N"/>
    <property type="match status" value="1"/>
</dbReference>
<protein>
    <submittedName>
        <fullName evidence="4">ParB/RepB/Spo0J family partition protein</fullName>
    </submittedName>
</protein>
<feature type="domain" description="ParB-like N-terminal" evidence="3">
    <location>
        <begin position="29"/>
        <end position="119"/>
    </location>
</feature>
<dbReference type="InterPro" id="IPR004437">
    <property type="entry name" value="ParB/RepB/Spo0J"/>
</dbReference>
<dbReference type="Gene3D" id="1.10.10.2830">
    <property type="match status" value="1"/>
</dbReference>
<dbReference type="SMART" id="SM00470">
    <property type="entry name" value="ParB"/>
    <property type="match status" value="1"/>
</dbReference>
<keyword evidence="2" id="KW-0159">Chromosome partition</keyword>
<evidence type="ECO:0000259" key="3">
    <source>
        <dbReference type="SMART" id="SM00470"/>
    </source>
</evidence>
<dbReference type="PANTHER" id="PTHR33375">
    <property type="entry name" value="CHROMOSOME-PARTITIONING PROTEIN PARB-RELATED"/>
    <property type="match status" value="1"/>
</dbReference>
<comment type="caution">
    <text evidence="4">The sequence shown here is derived from an EMBL/GenBank/DDBJ whole genome shotgun (WGS) entry which is preliminary data.</text>
</comment>
<dbReference type="InterPro" id="IPR041468">
    <property type="entry name" value="HTH_ParB/Spo0J"/>
</dbReference>
<dbReference type="InterPro" id="IPR003115">
    <property type="entry name" value="ParB_N"/>
</dbReference>
<evidence type="ECO:0000256" key="1">
    <source>
        <dbReference type="ARBA" id="ARBA00006295"/>
    </source>
</evidence>
<dbReference type="InterPro" id="IPR036086">
    <property type="entry name" value="ParB/Sulfiredoxin_sf"/>
</dbReference>
<dbReference type="RefSeq" id="WP_202954602.1">
    <property type="nucleotide sequence ID" value="NZ_JAPCID010000029.1"/>
</dbReference>
<evidence type="ECO:0000313" key="4">
    <source>
        <dbReference type="EMBL" id="MDA0139817.1"/>
    </source>
</evidence>
<proteinExistence type="inferred from homology"/>